<name>A0A1I8A3S3_9BILA</name>
<dbReference type="Proteomes" id="UP000095287">
    <property type="component" value="Unplaced"/>
</dbReference>
<evidence type="ECO:0000313" key="2">
    <source>
        <dbReference type="WBParaSite" id="L893_g32568.t1"/>
    </source>
</evidence>
<protein>
    <submittedName>
        <fullName evidence="2">DNA-directed RNA polymerase</fullName>
    </submittedName>
</protein>
<dbReference type="AlphaFoldDB" id="A0A1I8A3S3"/>
<proteinExistence type="predicted"/>
<accession>A0A1I8A3S3</accession>
<dbReference type="WBParaSite" id="L893_g32568.t1">
    <property type="protein sequence ID" value="L893_g32568.t1"/>
    <property type="gene ID" value="L893_g32568"/>
</dbReference>
<evidence type="ECO:0000313" key="1">
    <source>
        <dbReference type="Proteomes" id="UP000095287"/>
    </source>
</evidence>
<sequence>MARSTTKNVCVHLEGAAGVLESQDDDAAAGGEGGERVKPDDLVFDVYGLDFILKTGSVADRLIYENTMGYRIQRMVPYPKEYRRSVNFIF</sequence>
<organism evidence="1 2">
    <name type="scientific">Steinernema glaseri</name>
    <dbReference type="NCBI Taxonomy" id="37863"/>
    <lineage>
        <taxon>Eukaryota</taxon>
        <taxon>Metazoa</taxon>
        <taxon>Ecdysozoa</taxon>
        <taxon>Nematoda</taxon>
        <taxon>Chromadorea</taxon>
        <taxon>Rhabditida</taxon>
        <taxon>Tylenchina</taxon>
        <taxon>Panagrolaimomorpha</taxon>
        <taxon>Strongyloidoidea</taxon>
        <taxon>Steinernematidae</taxon>
        <taxon>Steinernema</taxon>
    </lineage>
</organism>
<keyword evidence="1" id="KW-1185">Reference proteome</keyword>
<reference evidence="2" key="1">
    <citation type="submission" date="2016-11" db="UniProtKB">
        <authorList>
            <consortium name="WormBaseParasite"/>
        </authorList>
    </citation>
    <scope>IDENTIFICATION</scope>
</reference>